<feature type="coiled-coil region" evidence="4">
    <location>
        <begin position="748"/>
        <end position="897"/>
    </location>
</feature>
<comment type="caution">
    <text evidence="6">The sequence shown here is derived from an EMBL/GenBank/DDBJ whole genome shotgun (WGS) entry which is preliminary data.</text>
</comment>
<keyword evidence="7" id="KW-1185">Reference proteome</keyword>
<dbReference type="EMBL" id="LNQP01000065">
    <property type="protein sequence ID" value="KSU86812.1"/>
    <property type="molecule type" value="Genomic_DNA"/>
</dbReference>
<protein>
    <recommendedName>
        <fullName evidence="3">Nuclease SbcCD subunit C</fullName>
    </recommendedName>
</protein>
<feature type="coiled-coil region" evidence="4">
    <location>
        <begin position="349"/>
        <end position="515"/>
    </location>
</feature>
<gene>
    <name evidence="6" type="ORF">AS180_16560</name>
</gene>
<organism evidence="6 7">
    <name type="scientific">Priestia veravalensis</name>
    <dbReference type="NCBI Taxonomy" id="1414648"/>
    <lineage>
        <taxon>Bacteria</taxon>
        <taxon>Bacillati</taxon>
        <taxon>Bacillota</taxon>
        <taxon>Bacilli</taxon>
        <taxon>Bacillales</taxon>
        <taxon>Bacillaceae</taxon>
        <taxon>Priestia</taxon>
    </lineage>
</organism>
<dbReference type="RefSeq" id="WP_062687174.1">
    <property type="nucleotide sequence ID" value="NZ_KQ758680.1"/>
</dbReference>
<dbReference type="SUPFAM" id="SSF52540">
    <property type="entry name" value="P-loop containing nucleoside triphosphate hydrolases"/>
    <property type="match status" value="2"/>
</dbReference>
<feature type="domain" description="Rad50/SbcC-type AAA" evidence="5">
    <location>
        <begin position="6"/>
        <end position="280"/>
    </location>
</feature>
<accession>A0A0V8JIM2</accession>
<sequence length="1128" mass="130124">MKPITLTIAGLHSFREKQVIDFTSLCSGGVFGIFGPTGSGKSSILDAMTLALYGKVERAANNTHGILNHAENEVKVAFTFELENANHKKRYTVERSFKRSDEMRVRSATSRFIEVGDETIVLADKTNDVNQQVQSLLGLTIDDFTRAVVLPQGKFAEFLSLKGTERRQMLQRLFNLEQYGDQLNKKIRSNVQLLKGEIDTISAEQTGLGEASEESVKQAEQVLQERIILLEKRECELKDIEKLYDEQTAIWNDMQIKHELEETLKELNEQELLINEKRKQVAIAEEAKKLLPYLNAYEQLTVKKQKTRQNVSAIQEKLRTQYDKYEKSQVAYDQARLTKQQEQPKLFIRKEQLEQAKKIQELIQELEKNYVEKQAAYNQASADVKESLEVLQKLEAQLEKGKLLQSSLKKELETVKVSDTEREQVYEAAIKAEKAVELKRVIKEQEEKVQKKQLELKATEANIEKQKELKQSQASQAQKLFVSTQRMYHIVCEREREFEQLFSSVNRQLQSLREQQMKEKVNHLAHQLADGLSEGKPCPVCGSNDHPSPAVSNEVHTNLQLDEQITSYESEKHILDEQKQEYGALKLRLEQLHSMLLDAYPEVADTKYDLPAIQPLEENGGEYSTRLKIELKALQQDYIEVREKQSDLLQRYKQSEKQQQDLLFSKQQLIKEVENFTEELSKHNDHQDTLIKEWHQLYPHLEMNNIHEVQEKMKLRIAEERTLVERINKSYQFFDEHQLKIAHTREGYDQATRKSVQLEAEQKNLHQALQEQKSMLTELSKAGDVASELKEVEQRIRELDQTENACYETLNGMQVTYQKLQANEHAERKALEDLTERYEEVKKQWEEQLQPSGFTEKEEVKKAVQTSDDIQKLTEEIQEFEDKLKQAKADIAKVEKKLNGKAITKDKWEETKSLLVNRKEAVSEANQLKGGAEETLKDMLKRHERFNELEKQRVEKETLFEQYQKLQSVFKGNTFVEYMAEEQLMAISRDASERLAILTRHRYAIEVDSQGGFIMRDDANGGVKRPVSTLSGGETFLTSLALALSLSAQIQLRGEYPLQFFFLDEGFGTLDGELLDTVVTALEKLQSDNLSIGVISHVQELRARLPKRLIVQPADATGMGTRVAVETL</sequence>
<dbReference type="AlphaFoldDB" id="A0A0V8JIM2"/>
<dbReference type="PANTHER" id="PTHR32114:SF2">
    <property type="entry name" value="ABC TRANSPORTER ABCH.3"/>
    <property type="match status" value="1"/>
</dbReference>
<evidence type="ECO:0000256" key="2">
    <source>
        <dbReference type="ARBA" id="ARBA00011322"/>
    </source>
</evidence>
<dbReference type="InterPro" id="IPR027417">
    <property type="entry name" value="P-loop_NTPase"/>
</dbReference>
<keyword evidence="4" id="KW-0175">Coiled coil</keyword>
<feature type="coiled-coil region" evidence="4">
    <location>
        <begin position="624"/>
        <end position="686"/>
    </location>
</feature>
<dbReference type="Gene3D" id="3.40.50.300">
    <property type="entry name" value="P-loop containing nucleotide triphosphate hydrolases"/>
    <property type="match status" value="2"/>
</dbReference>
<evidence type="ECO:0000313" key="7">
    <source>
        <dbReference type="Proteomes" id="UP000053681"/>
    </source>
</evidence>
<evidence type="ECO:0000256" key="1">
    <source>
        <dbReference type="ARBA" id="ARBA00006930"/>
    </source>
</evidence>
<dbReference type="PANTHER" id="PTHR32114">
    <property type="entry name" value="ABC TRANSPORTER ABCH.3"/>
    <property type="match status" value="1"/>
</dbReference>
<comment type="similarity">
    <text evidence="1">Belongs to the SMC family. SbcC subfamily.</text>
</comment>
<feature type="coiled-coil region" evidence="4">
    <location>
        <begin position="257"/>
        <end position="317"/>
    </location>
</feature>
<comment type="subunit">
    <text evidence="2">Heterodimer of SbcC and SbcD.</text>
</comment>
<dbReference type="InterPro" id="IPR038729">
    <property type="entry name" value="Rad50/SbcC_AAA"/>
</dbReference>
<name>A0A0V8JIM2_9BACI</name>
<proteinExistence type="inferred from homology"/>
<dbReference type="Pfam" id="PF13476">
    <property type="entry name" value="AAA_23"/>
    <property type="match status" value="1"/>
</dbReference>
<dbReference type="Proteomes" id="UP000053681">
    <property type="component" value="Unassembled WGS sequence"/>
</dbReference>
<dbReference type="Pfam" id="PF13558">
    <property type="entry name" value="SbcC_Walker_B"/>
    <property type="match status" value="1"/>
</dbReference>
<reference evidence="6 7" key="1">
    <citation type="submission" date="2015-11" db="EMBL/GenBank/DDBJ databases">
        <title>Bacillus caseinolyticus sp nov.</title>
        <authorList>
            <person name="Dastager S.G."/>
            <person name="Mawlankar R."/>
        </authorList>
    </citation>
    <scope>NUCLEOTIDE SEQUENCE [LARGE SCALE GENOMIC DNA]</scope>
    <source>
        <strain evidence="6 7">SGD-V-76</strain>
    </source>
</reference>
<evidence type="ECO:0000256" key="4">
    <source>
        <dbReference type="SAM" id="Coils"/>
    </source>
</evidence>
<evidence type="ECO:0000313" key="6">
    <source>
        <dbReference type="EMBL" id="KSU86812.1"/>
    </source>
</evidence>
<evidence type="ECO:0000259" key="5">
    <source>
        <dbReference type="Pfam" id="PF13476"/>
    </source>
</evidence>
<evidence type="ECO:0000256" key="3">
    <source>
        <dbReference type="ARBA" id="ARBA00013368"/>
    </source>
</evidence>